<keyword evidence="4" id="KW-1185">Reference proteome</keyword>
<feature type="region of interest" description="Disordered" evidence="2">
    <location>
        <begin position="487"/>
        <end position="515"/>
    </location>
</feature>
<gene>
    <name evidence="3" type="primary">ABSGL_00046.1 scaffold 129</name>
</gene>
<feature type="coiled-coil region" evidence="1">
    <location>
        <begin position="736"/>
        <end position="773"/>
    </location>
</feature>
<evidence type="ECO:0000256" key="2">
    <source>
        <dbReference type="SAM" id="MobiDB-lite"/>
    </source>
</evidence>
<reference evidence="3" key="1">
    <citation type="submission" date="2016-04" db="EMBL/GenBank/DDBJ databases">
        <authorList>
            <person name="Evans L.H."/>
            <person name="Alamgir A."/>
            <person name="Owens N."/>
            <person name="Weber N.D."/>
            <person name="Virtaneva K."/>
            <person name="Barbian K."/>
            <person name="Babar A."/>
            <person name="Rosenke K."/>
        </authorList>
    </citation>
    <scope>NUCLEOTIDE SEQUENCE [LARGE SCALE GENOMIC DNA]</scope>
    <source>
        <strain evidence="3">CBS 101.48</strain>
    </source>
</reference>
<feature type="compositionally biased region" description="Low complexity" evidence="2">
    <location>
        <begin position="845"/>
        <end position="910"/>
    </location>
</feature>
<evidence type="ECO:0000313" key="4">
    <source>
        <dbReference type="Proteomes" id="UP000078561"/>
    </source>
</evidence>
<feature type="region of interest" description="Disordered" evidence="2">
    <location>
        <begin position="841"/>
        <end position="910"/>
    </location>
</feature>
<keyword evidence="1" id="KW-0175">Coiled coil</keyword>
<dbReference type="InParanoid" id="A0A163IPV9"/>
<dbReference type="Proteomes" id="UP000078561">
    <property type="component" value="Unassembled WGS sequence"/>
</dbReference>
<evidence type="ECO:0000256" key="1">
    <source>
        <dbReference type="SAM" id="Coils"/>
    </source>
</evidence>
<organism evidence="3">
    <name type="scientific">Absidia glauca</name>
    <name type="common">Pin mould</name>
    <dbReference type="NCBI Taxonomy" id="4829"/>
    <lineage>
        <taxon>Eukaryota</taxon>
        <taxon>Fungi</taxon>
        <taxon>Fungi incertae sedis</taxon>
        <taxon>Mucoromycota</taxon>
        <taxon>Mucoromycotina</taxon>
        <taxon>Mucoromycetes</taxon>
        <taxon>Mucorales</taxon>
        <taxon>Cunninghamellaceae</taxon>
        <taxon>Absidia</taxon>
    </lineage>
</organism>
<proteinExistence type="predicted"/>
<dbReference type="OrthoDB" id="2424936at2759"/>
<evidence type="ECO:0000313" key="3">
    <source>
        <dbReference type="EMBL" id="SAL94760.1"/>
    </source>
</evidence>
<accession>A0A163IPV9</accession>
<protein>
    <submittedName>
        <fullName evidence="3">Uncharacterized protein</fullName>
    </submittedName>
</protein>
<name>A0A163IPV9_ABSGL</name>
<feature type="compositionally biased region" description="Acidic residues" evidence="2">
    <location>
        <begin position="495"/>
        <end position="515"/>
    </location>
</feature>
<dbReference type="EMBL" id="LT549931">
    <property type="protein sequence ID" value="SAL94760.1"/>
    <property type="molecule type" value="Genomic_DNA"/>
</dbReference>
<dbReference type="AlphaFoldDB" id="A0A163IPV9"/>
<sequence length="1073" mass="119564">MDVDPVDALTTLGEDAYYKLCDHFINQAFPIRLSSAVKNLYRRYAADDKPDKVTFMENLLAGENSRKFVPLIYDTACDIWNDKHGKKNDEDAATTTNKRDIKKVCDKRQYFMMINWNAYVKANGGSEFDAMLDNLKRDKGKRKMDAPTIRPRKKMKKDYLIKTIKVSSNLLHQRWKGRLSEIMRTVSDTVFRLSYLLHQTLDEYMKSSNTSCSITDIVPPSYVRNQCNRRLAIPNPTLKATLKESKSRSIASHRRLFDSFTALHIKHLHTKYYGEKLRKGKERATAASSQTFDIQMASQSSDVSMASQSSDVASASQSSDLIMASQSSMSSIGMSSLQVAGGSEFLSPGNHIDTSDLLVPKGYAKLVEPQITIMATNIQVMHDDNRVKFVLEKAISVLLNIYIAPKREDLRRKRMTRTKVKRVKTEADNVLLGHRHHHRLLKYRLWKHKKRFRKMSPSDQKYEYEKAKVASVVSELAASKSLIAAAKCSNRQHDDEDEDDDDAPSDSEDNLASTDDDLADDLADNQYKEPSAATIKKVCGLIVDLLRKKDEDYCINTNDLLERVPTLNPHTVEPIAKIYRFFRRFVLQDVGEDDIDGHILVNVHILDMCNAVLFSTRYTRHLRKLLPEPDMSTLHGLHLNLEGLYYFTRAFFDEGKKKESVMMIDSSTPITSFEIATLNKSSVFDTCIGMEEVERSCRERKVEFDNKLLITSSGVVHLQVTYHAPTASLPPVAPAKKSKAAKNAQAEQARQQLDNLKNQTNQLKHELRLVKSSLSPTKKKIKAITDRIGKADDDMIRKQLIEERTEEKKQRDDTYRRMLEVYGQIDKINKDKATIYNSLYPKPTSSSSSSAVPTSSSSLSSSAVPASSSSSSSSSAVPASSSSSSSSSAVPASSSSSSSSAVPASSPFSSPSCPFIPKETLYIGIDPGVKTMATAVQLDSYQAATNEYLSSKLCCFCNTRVLHPNKPSGKQNLGVVNCINPDCYSRTSGCSSRSRDKNAAINMITIGLHKEITGMHHPTFSPFQTTATAAAAAAAASPTAIETAFFGHITSWLERMGVPPSMKGTGDGRSLRT</sequence>